<evidence type="ECO:0000313" key="2">
    <source>
        <dbReference type="Proteomes" id="UP000219494"/>
    </source>
</evidence>
<dbReference type="EMBL" id="OBMI01000002">
    <property type="protein sequence ID" value="SOB86471.1"/>
    <property type="molecule type" value="Genomic_DNA"/>
</dbReference>
<organism evidence="1 2">
    <name type="scientific">Sphingomonas guangdongensis</name>
    <dbReference type="NCBI Taxonomy" id="1141890"/>
    <lineage>
        <taxon>Bacteria</taxon>
        <taxon>Pseudomonadati</taxon>
        <taxon>Pseudomonadota</taxon>
        <taxon>Alphaproteobacteria</taxon>
        <taxon>Sphingomonadales</taxon>
        <taxon>Sphingomonadaceae</taxon>
        <taxon>Sphingomonas</taxon>
    </lineage>
</organism>
<dbReference type="OrthoDB" id="7508620at2"/>
<dbReference type="AlphaFoldDB" id="A0A285QX99"/>
<accession>A0A285QX99</accession>
<sequence>MLPRNPSRIFRSRWRALWWAGGVCVSAVLFVGFGSHEAGRAVAAQTDVLGGQVDDKDLQELMKVLNAG</sequence>
<reference evidence="1 2" key="1">
    <citation type="submission" date="2017-07" db="EMBL/GenBank/DDBJ databases">
        <authorList>
            <person name="Sun Z.S."/>
            <person name="Albrecht U."/>
            <person name="Echele G."/>
            <person name="Lee C.C."/>
        </authorList>
    </citation>
    <scope>NUCLEOTIDE SEQUENCE [LARGE SCALE GENOMIC DNA]</scope>
    <source>
        <strain evidence="1 2">CGMCC 1.12672</strain>
    </source>
</reference>
<keyword evidence="2" id="KW-1185">Reference proteome</keyword>
<dbReference type="RefSeq" id="WP_097063496.1">
    <property type="nucleotide sequence ID" value="NZ_OBMI01000002.1"/>
</dbReference>
<protein>
    <submittedName>
        <fullName evidence="1">Uncharacterized protein</fullName>
    </submittedName>
</protein>
<evidence type="ECO:0000313" key="1">
    <source>
        <dbReference type="EMBL" id="SOB86471.1"/>
    </source>
</evidence>
<gene>
    <name evidence="1" type="ORF">SAMN06297144_1576</name>
</gene>
<dbReference type="Proteomes" id="UP000219494">
    <property type="component" value="Unassembled WGS sequence"/>
</dbReference>
<proteinExistence type="predicted"/>
<name>A0A285QX99_9SPHN</name>